<sequence>MLPVIETERLILRTPTLGDERPLNQAINDSLPELQRWMPWASEPSLEPTIQFVREGIESWRNEQQRDFPMVVIHKESQEIIGASGYNDRSNPNVPFFEVGYWLATKYTGQGLATEMVRALTHFAFEHLQAVRVQIVTQVENTRSRRVAERCGFKLEAIMHNYCVDCLTERPADDLLFVCFEPSHLY</sequence>
<dbReference type="KEGG" id="lfa:LFA_3188"/>
<dbReference type="InterPro" id="IPR000182">
    <property type="entry name" value="GNAT_dom"/>
</dbReference>
<dbReference type="PROSITE" id="PS51186">
    <property type="entry name" value="GNAT"/>
    <property type="match status" value="1"/>
</dbReference>
<dbReference type="Pfam" id="PF13302">
    <property type="entry name" value="Acetyltransf_3"/>
    <property type="match status" value="1"/>
</dbReference>
<name>A0A098GAL6_9GAMM</name>
<dbReference type="GO" id="GO:0008999">
    <property type="term" value="F:protein-N-terminal-alanine acetyltransferase activity"/>
    <property type="evidence" value="ECO:0007669"/>
    <property type="project" value="TreeGrafter"/>
</dbReference>
<dbReference type="STRING" id="1212491.LFA_3188"/>
<protein>
    <submittedName>
        <fullName evidence="2">Putative acetyltransferase (Modular protein)</fullName>
    </submittedName>
</protein>
<evidence type="ECO:0000259" key="1">
    <source>
        <dbReference type="PROSITE" id="PS51186"/>
    </source>
</evidence>
<dbReference type="SUPFAM" id="SSF55729">
    <property type="entry name" value="Acyl-CoA N-acyltransferases (Nat)"/>
    <property type="match status" value="1"/>
</dbReference>
<organism evidence="2 3">
    <name type="scientific">Legionella fallonii LLAP-10</name>
    <dbReference type="NCBI Taxonomy" id="1212491"/>
    <lineage>
        <taxon>Bacteria</taxon>
        <taxon>Pseudomonadati</taxon>
        <taxon>Pseudomonadota</taxon>
        <taxon>Gammaproteobacteria</taxon>
        <taxon>Legionellales</taxon>
        <taxon>Legionellaceae</taxon>
        <taxon>Legionella</taxon>
    </lineage>
</organism>
<dbReference type="InterPro" id="IPR051908">
    <property type="entry name" value="Ribosomal_N-acetyltransferase"/>
</dbReference>
<dbReference type="GO" id="GO:1990189">
    <property type="term" value="F:protein N-terminal-serine acetyltransferase activity"/>
    <property type="evidence" value="ECO:0007669"/>
    <property type="project" value="TreeGrafter"/>
</dbReference>
<gene>
    <name evidence="2" type="ORF">LFA_3188</name>
</gene>
<dbReference type="Gene3D" id="3.40.630.30">
    <property type="match status" value="1"/>
</dbReference>
<dbReference type="GO" id="GO:0005737">
    <property type="term" value="C:cytoplasm"/>
    <property type="evidence" value="ECO:0007669"/>
    <property type="project" value="TreeGrafter"/>
</dbReference>
<dbReference type="HOGENOM" id="CLU_013985_3_0_6"/>
<dbReference type="PANTHER" id="PTHR43441">
    <property type="entry name" value="RIBOSOMAL-PROTEIN-SERINE ACETYLTRANSFERASE"/>
    <property type="match status" value="1"/>
</dbReference>
<dbReference type="Proteomes" id="UP000032430">
    <property type="component" value="Chromosome I"/>
</dbReference>
<dbReference type="RefSeq" id="WP_052673986.1">
    <property type="nucleotide sequence ID" value="NZ_LN614827.1"/>
</dbReference>
<dbReference type="PANTHER" id="PTHR43441:SF3">
    <property type="entry name" value="ACETYLTRANSFERASE"/>
    <property type="match status" value="1"/>
</dbReference>
<reference evidence="3" key="1">
    <citation type="submission" date="2014-09" db="EMBL/GenBank/DDBJ databases">
        <authorList>
            <person name="Gomez-Valero L."/>
        </authorList>
    </citation>
    <scope>NUCLEOTIDE SEQUENCE [LARGE SCALE GENOMIC DNA]</scope>
    <source>
        <strain evidence="3">ATCC700992</strain>
    </source>
</reference>
<dbReference type="AlphaFoldDB" id="A0A098GAL6"/>
<accession>A0A098GAL6</accession>
<dbReference type="OrthoDB" id="9784707at2"/>
<evidence type="ECO:0000313" key="2">
    <source>
        <dbReference type="EMBL" id="CEG58525.1"/>
    </source>
</evidence>
<dbReference type="EMBL" id="LN614827">
    <property type="protein sequence ID" value="CEG58525.1"/>
    <property type="molecule type" value="Genomic_DNA"/>
</dbReference>
<evidence type="ECO:0000313" key="3">
    <source>
        <dbReference type="Proteomes" id="UP000032430"/>
    </source>
</evidence>
<feature type="domain" description="N-acetyltransferase" evidence="1">
    <location>
        <begin position="18"/>
        <end position="173"/>
    </location>
</feature>
<keyword evidence="3" id="KW-1185">Reference proteome</keyword>
<dbReference type="InterPro" id="IPR016181">
    <property type="entry name" value="Acyl_CoA_acyltransferase"/>
</dbReference>
<keyword evidence="2" id="KW-0808">Transferase</keyword>
<proteinExistence type="predicted"/>